<evidence type="ECO:0000313" key="5">
    <source>
        <dbReference type="Proteomes" id="UP000236641"/>
    </source>
</evidence>
<dbReference type="InterPro" id="IPR011123">
    <property type="entry name" value="Y_Y_Y"/>
</dbReference>
<dbReference type="Gene3D" id="1.10.10.10">
    <property type="entry name" value="Winged helix-like DNA-binding domain superfamily/Winged helix DNA-binding domain"/>
    <property type="match status" value="1"/>
</dbReference>
<dbReference type="AlphaFoldDB" id="A0A2K1E323"/>
<organism evidence="4 5">
    <name type="scientific">Hanstruepera neustonica</name>
    <dbReference type="NCBI Taxonomy" id="1445657"/>
    <lineage>
        <taxon>Bacteria</taxon>
        <taxon>Pseudomonadati</taxon>
        <taxon>Bacteroidota</taxon>
        <taxon>Flavobacteriia</taxon>
        <taxon>Flavobacteriales</taxon>
        <taxon>Flavobacteriaceae</taxon>
        <taxon>Hanstruepera</taxon>
    </lineage>
</organism>
<dbReference type="SMART" id="SM00421">
    <property type="entry name" value="HTH_LUXR"/>
    <property type="match status" value="1"/>
</dbReference>
<gene>
    <name evidence="4" type="ORF">C1T31_00640</name>
</gene>
<dbReference type="SUPFAM" id="SSF46894">
    <property type="entry name" value="C-terminal effector domain of the bipartite response regulators"/>
    <property type="match status" value="1"/>
</dbReference>
<dbReference type="InterPro" id="IPR036388">
    <property type="entry name" value="WH-like_DNA-bd_sf"/>
</dbReference>
<feature type="coiled-coil region" evidence="1">
    <location>
        <begin position="768"/>
        <end position="797"/>
    </location>
</feature>
<feature type="domain" description="HTH luxR-type" evidence="3">
    <location>
        <begin position="874"/>
        <end position="931"/>
    </location>
</feature>
<evidence type="ECO:0000313" key="4">
    <source>
        <dbReference type="EMBL" id="PNQ74682.1"/>
    </source>
</evidence>
<evidence type="ECO:0000256" key="2">
    <source>
        <dbReference type="SAM" id="Phobius"/>
    </source>
</evidence>
<dbReference type="Gene3D" id="2.60.40.10">
    <property type="entry name" value="Immunoglobulins"/>
    <property type="match status" value="1"/>
</dbReference>
<dbReference type="Pfam" id="PF07495">
    <property type="entry name" value="Y_Y_Y"/>
    <property type="match status" value="1"/>
</dbReference>
<keyword evidence="2" id="KW-0812">Transmembrane</keyword>
<dbReference type="SUPFAM" id="SSF63829">
    <property type="entry name" value="Calcium-dependent phosphotriesterase"/>
    <property type="match status" value="1"/>
</dbReference>
<dbReference type="InterPro" id="IPR013783">
    <property type="entry name" value="Ig-like_fold"/>
</dbReference>
<accession>A0A2K1E323</accession>
<dbReference type="InterPro" id="IPR016032">
    <property type="entry name" value="Sig_transdc_resp-reg_C-effctor"/>
</dbReference>
<keyword evidence="1" id="KW-0175">Coiled coil</keyword>
<dbReference type="EMBL" id="POWF01000001">
    <property type="protein sequence ID" value="PNQ74682.1"/>
    <property type="molecule type" value="Genomic_DNA"/>
</dbReference>
<feature type="transmembrane region" description="Helical" evidence="2">
    <location>
        <begin position="731"/>
        <end position="756"/>
    </location>
</feature>
<evidence type="ECO:0000256" key="1">
    <source>
        <dbReference type="SAM" id="Coils"/>
    </source>
</evidence>
<proteinExistence type="predicted"/>
<dbReference type="Proteomes" id="UP000236641">
    <property type="component" value="Unassembled WGS sequence"/>
</dbReference>
<name>A0A2K1E323_9FLAO</name>
<reference evidence="4 5" key="1">
    <citation type="submission" date="2018-01" db="EMBL/GenBank/DDBJ databases">
        <title>The draft genome of Hanstruepera neustonica JCM19743.</title>
        <authorList>
            <person name="He R.-H."/>
            <person name="Du Z.-J."/>
        </authorList>
    </citation>
    <scope>NUCLEOTIDE SEQUENCE [LARGE SCALE GENOMIC DNA]</scope>
    <source>
        <strain evidence="4 5">JCM19743</strain>
    </source>
</reference>
<evidence type="ECO:0000259" key="3">
    <source>
        <dbReference type="SMART" id="SM00421"/>
    </source>
</evidence>
<comment type="caution">
    <text evidence="4">The sequence shown here is derived from an EMBL/GenBank/DDBJ whole genome shotgun (WGS) entry which is preliminary data.</text>
</comment>
<keyword evidence="5" id="KW-1185">Reference proteome</keyword>
<dbReference type="OrthoDB" id="1090267at2"/>
<keyword evidence="2" id="KW-0472">Membrane</keyword>
<dbReference type="InterPro" id="IPR015943">
    <property type="entry name" value="WD40/YVTN_repeat-like_dom_sf"/>
</dbReference>
<dbReference type="GO" id="GO:0003677">
    <property type="term" value="F:DNA binding"/>
    <property type="evidence" value="ECO:0007669"/>
    <property type="project" value="InterPro"/>
</dbReference>
<dbReference type="Gene3D" id="2.130.10.10">
    <property type="entry name" value="YVTN repeat-like/Quinoprotein amine dehydrogenase"/>
    <property type="match status" value="2"/>
</dbReference>
<dbReference type="GO" id="GO:0006355">
    <property type="term" value="P:regulation of DNA-templated transcription"/>
    <property type="evidence" value="ECO:0007669"/>
    <property type="project" value="InterPro"/>
</dbReference>
<dbReference type="InterPro" id="IPR000792">
    <property type="entry name" value="Tscrpt_reg_LuxR_C"/>
</dbReference>
<keyword evidence="2" id="KW-1133">Transmembrane helix</keyword>
<protein>
    <submittedName>
        <fullName evidence="4">LuxR family transcriptional regulator</fullName>
    </submittedName>
</protein>
<sequence>MGYSSKIVLMLFFLLYGNIFAQELPPIESFTPQAYDADNQNWDISQSPNKYIYVANNKGLLEYNGATWNFYQTPNETVMRSVHVVGDRVYTGSYMEFGYWAKDETGTLIYKSLSNKLESIIEDEEFWKIINIKNWVLFQSLDRIYIYNTLDESFDVVEPKSGIVKMYNIDDQVFYQVFGEGIFKIENGTSELFIDSPEILESRVVNMFDYNNGYLVLTERKGFYYFNEGDFSLWDIEYSDSLKGITVYSADILKDKTILLGTISDGLIALDYDGKFLYHINQTRGLQNNTVLSIIEDIDNNIWLGLDNGINFIKSNSPYEIYYDYSGKLGTIYASIVFNNNIYLGTNQGLFYRRIASNEEFLLIPETNGQVWGLSEINGELFCGHDRGTFVIKDNNLAVLIPNTQGTWAVKSIQDNPNLLIQGTYDGLNILEREDGDWRFRNKIEGFDISSRYFELIASKVFVSHEYKGVFKIELDSTFKETIKVDKEPDFEKDLNSGLIQYKESVFYANQSGVFKYDNLKDGFFKDSIFSKLYNEIEYTSGKLVVDEKNKLWGFSKHNLAFLDFDSFSNIPELITIPLPKKLINDKNGYENISYLYDNHYLLGTSNGYLIIDLSKLKADDKFNIHINHVEVGALDSEMKKVSLNGSSIFNNETNNIYFSFSIPEYFKYSEKRYQYFLEGYNNNWSDWSPENFHFFENLPHGDYIFKVRGKIGNVETINTASFNFQIKKPWYLSNLFIAIYTISGIIMLLTIHLTYRAYYKNQRKKILEQTQKDLELKELENQQQIVNFKNDSLTQDIENKNRELAISTMSLIKKNEFLNNIKEELKKINTDKKLNPVIRLIDRNINNTNDWEFFEEAFNNADKDFLKKVKSKHPSLTHNDLRLCAYLRLNLSSKEIAPLLNISVRSVEVKRYRLRKKMELEHETSLTDYILDL</sequence>